<evidence type="ECO:0000259" key="1">
    <source>
        <dbReference type="Pfam" id="PF01609"/>
    </source>
</evidence>
<protein>
    <submittedName>
        <fullName evidence="2">Transposase</fullName>
    </submittedName>
</protein>
<feature type="domain" description="Transposase IS4-like" evidence="1">
    <location>
        <begin position="2"/>
        <end position="54"/>
    </location>
</feature>
<sequence>MHLLVDSTGRRLCGPGEAWPTEKHRNRERRPWSRLHVCVDADTRRIVASTLTMNGVDNVAQAGSCLTRSPTQGEAAARLPMLSWSSRPAPVPCEASWPWRRQSGTTSTAGVIAELGRTGWQEALDHSSHPLAEAGTALILARHLVRLA</sequence>
<dbReference type="EMBL" id="JBHLVZ010000036">
    <property type="protein sequence ID" value="MFC0386607.1"/>
    <property type="molecule type" value="Genomic_DNA"/>
</dbReference>
<evidence type="ECO:0000313" key="3">
    <source>
        <dbReference type="Proteomes" id="UP001589789"/>
    </source>
</evidence>
<comment type="caution">
    <text evidence="2">The sequence shown here is derived from an EMBL/GenBank/DDBJ whole genome shotgun (WGS) entry which is preliminary data.</text>
</comment>
<gene>
    <name evidence="2" type="ORF">ACFFIC_13780</name>
</gene>
<dbReference type="Proteomes" id="UP001589789">
    <property type="component" value="Unassembled WGS sequence"/>
</dbReference>
<dbReference type="RefSeq" id="WP_377051237.1">
    <property type="nucleotide sequence ID" value="NZ_JBHLVZ010000036.1"/>
</dbReference>
<evidence type="ECO:0000313" key="2">
    <source>
        <dbReference type="EMBL" id="MFC0386607.1"/>
    </source>
</evidence>
<proteinExistence type="predicted"/>
<dbReference type="InterPro" id="IPR002559">
    <property type="entry name" value="Transposase_11"/>
</dbReference>
<keyword evidence="3" id="KW-1185">Reference proteome</keyword>
<dbReference type="Pfam" id="PF01609">
    <property type="entry name" value="DDE_Tnp_1"/>
    <property type="match status" value="1"/>
</dbReference>
<name>A0ABV6ISN6_9PROT</name>
<reference evidence="2 3" key="1">
    <citation type="submission" date="2024-09" db="EMBL/GenBank/DDBJ databases">
        <authorList>
            <person name="Sun Q."/>
            <person name="Mori K."/>
        </authorList>
    </citation>
    <scope>NUCLEOTIDE SEQUENCE [LARGE SCALE GENOMIC DNA]</scope>
    <source>
        <strain evidence="2 3">CCM 7468</strain>
    </source>
</reference>
<accession>A0ABV6ISN6</accession>
<organism evidence="2 3">
    <name type="scientific">Muricoccus vinaceus</name>
    <dbReference type="NCBI Taxonomy" id="424704"/>
    <lineage>
        <taxon>Bacteria</taxon>
        <taxon>Pseudomonadati</taxon>
        <taxon>Pseudomonadota</taxon>
        <taxon>Alphaproteobacteria</taxon>
        <taxon>Acetobacterales</taxon>
        <taxon>Roseomonadaceae</taxon>
        <taxon>Muricoccus</taxon>
    </lineage>
</organism>